<sequence length="338" mass="37103">MNKRTLFHLFVALLVWGVFLLAPHISASAQQLSKKEVYGFLQLPASAEAAALGGRTVSYISENPAMVFSNPGLYGQEMRGKLALSYLNYIGSAHAGSVLYGQDWHERGAWAVGGRFVQYGRMAGYDAQGLPTGHFAATDLALQATYAYDLSYYFRGGISLKGVYSHIDTYSSFGVGADVGVSYYNDENDLSWAIAATNIGTQLKGFHKERELLPWDIQLGMSQGLSHAPFRVHFLVHNLNPRMWGDRSRPLLRRGLRHLLLGLEFQPGERFNLIASYNPALAEDLRVQNGGALSGFSLGAGLRTSKLDIQLAATSFHPSVLSIMLSLSMPLGKRLQEL</sequence>
<dbReference type="NCBIfam" id="NF033711">
    <property type="entry name" value="T9SS_PorQ"/>
    <property type="match status" value="1"/>
</dbReference>
<name>A0A2X4PZY0_9PORP</name>
<accession>A0A2X4PZY0</accession>
<proteinExistence type="predicted"/>
<protein>
    <recommendedName>
        <fullName evidence="3">Bacteroidetes-specific membrane protein</fullName>
    </recommendedName>
</protein>
<evidence type="ECO:0000313" key="2">
    <source>
        <dbReference type="Proteomes" id="UP000249300"/>
    </source>
</evidence>
<dbReference type="AlphaFoldDB" id="A0A2X4PZY0"/>
<organism evidence="1 2">
    <name type="scientific">Porphyromonas crevioricanis</name>
    <dbReference type="NCBI Taxonomy" id="393921"/>
    <lineage>
        <taxon>Bacteria</taxon>
        <taxon>Pseudomonadati</taxon>
        <taxon>Bacteroidota</taxon>
        <taxon>Bacteroidia</taxon>
        <taxon>Bacteroidales</taxon>
        <taxon>Porphyromonadaceae</taxon>
        <taxon>Porphyromonas</taxon>
    </lineage>
</organism>
<evidence type="ECO:0000313" key="1">
    <source>
        <dbReference type="EMBL" id="SQH73899.1"/>
    </source>
</evidence>
<dbReference type="KEGG" id="pcre:NCTC12858_01772"/>
<gene>
    <name evidence="1" type="ORF">NCTC12858_01772</name>
</gene>
<dbReference type="RefSeq" id="WP_023940466.1">
    <property type="nucleotide sequence ID" value="NZ_LS483447.1"/>
</dbReference>
<keyword evidence="2" id="KW-1185">Reference proteome</keyword>
<evidence type="ECO:0008006" key="3">
    <source>
        <dbReference type="Google" id="ProtNLM"/>
    </source>
</evidence>
<dbReference type="Proteomes" id="UP000249300">
    <property type="component" value="Chromosome 1"/>
</dbReference>
<dbReference type="EMBL" id="LS483447">
    <property type="protein sequence ID" value="SQH73899.1"/>
    <property type="molecule type" value="Genomic_DNA"/>
</dbReference>
<reference evidence="1 2" key="1">
    <citation type="submission" date="2018-06" db="EMBL/GenBank/DDBJ databases">
        <authorList>
            <consortium name="Pathogen Informatics"/>
            <person name="Doyle S."/>
        </authorList>
    </citation>
    <scope>NUCLEOTIDE SEQUENCE [LARGE SCALE GENOMIC DNA]</scope>
    <source>
        <strain evidence="1 2">NCTC12858</strain>
    </source>
</reference>
<dbReference type="NCBIfam" id="NF033709">
    <property type="entry name" value="PorV_fam"/>
    <property type="match status" value="1"/>
</dbReference>